<evidence type="ECO:0000256" key="1">
    <source>
        <dbReference type="SAM" id="Phobius"/>
    </source>
</evidence>
<protein>
    <submittedName>
        <fullName evidence="2">Uncharacterized protein</fullName>
    </submittedName>
</protein>
<organism evidence="2 3">
    <name type="scientific">Georgenia wutianyii</name>
    <dbReference type="NCBI Taxonomy" id="2585135"/>
    <lineage>
        <taxon>Bacteria</taxon>
        <taxon>Bacillati</taxon>
        <taxon>Actinomycetota</taxon>
        <taxon>Actinomycetes</taxon>
        <taxon>Micrococcales</taxon>
        <taxon>Bogoriellaceae</taxon>
        <taxon>Georgenia</taxon>
    </lineage>
</organism>
<keyword evidence="1" id="KW-0812">Transmembrane</keyword>
<reference evidence="2 3" key="1">
    <citation type="submission" date="2019-05" db="EMBL/GenBank/DDBJ databases">
        <title>Georgenia *** sp. nov., and Georgenia *** sp. nov., isolated from the intestinal contents of plateau pika (Ochotona curzoniae) in the Qinghai-Tibet plateau of China.</title>
        <authorList>
            <person name="Tian Z."/>
        </authorList>
    </citation>
    <scope>NUCLEOTIDE SEQUENCE [LARGE SCALE GENOMIC DNA]</scope>
    <source>
        <strain evidence="2 3">Z294</strain>
    </source>
</reference>
<feature type="transmembrane region" description="Helical" evidence="1">
    <location>
        <begin position="80"/>
        <end position="106"/>
    </location>
</feature>
<evidence type="ECO:0000313" key="3">
    <source>
        <dbReference type="Proteomes" id="UP000313948"/>
    </source>
</evidence>
<dbReference type="Proteomes" id="UP000313948">
    <property type="component" value="Chromosome"/>
</dbReference>
<keyword evidence="1" id="KW-1133">Transmembrane helix</keyword>
<accession>A0ABX5VII8</accession>
<sequence>MSIDEQVERAGRERRVLVVVVLLVVGATVVGLATSVLLAVASGDGDAVAGAAGALWLLGLLLPVAVVALAAALRRDPGSWLWAALAAGAVVVAAGPVLALVAHGGWDATVLLAGRWGSSSELSLTAFAWLSWVTAAALLAGALVGHRRLPAPPPSAGS</sequence>
<dbReference type="RefSeq" id="WP_139072796.1">
    <property type="nucleotide sequence ID" value="NZ_CP040899.1"/>
</dbReference>
<dbReference type="EMBL" id="CP040899">
    <property type="protein sequence ID" value="QDB78147.1"/>
    <property type="molecule type" value="Genomic_DNA"/>
</dbReference>
<proteinExistence type="predicted"/>
<keyword evidence="3" id="KW-1185">Reference proteome</keyword>
<feature type="transmembrane region" description="Helical" evidence="1">
    <location>
        <begin position="16"/>
        <end position="41"/>
    </location>
</feature>
<gene>
    <name evidence="2" type="ORF">FE251_01240</name>
</gene>
<evidence type="ECO:0000313" key="2">
    <source>
        <dbReference type="EMBL" id="QDB78147.1"/>
    </source>
</evidence>
<feature type="transmembrane region" description="Helical" evidence="1">
    <location>
        <begin position="47"/>
        <end position="73"/>
    </location>
</feature>
<keyword evidence="1" id="KW-0472">Membrane</keyword>
<name>A0ABX5VII8_9MICO</name>
<feature type="transmembrane region" description="Helical" evidence="1">
    <location>
        <begin position="126"/>
        <end position="145"/>
    </location>
</feature>